<keyword evidence="1" id="KW-0472">Membrane</keyword>
<proteinExistence type="predicted"/>
<evidence type="ECO:0000313" key="2">
    <source>
        <dbReference type="EMBL" id="VAW77030.1"/>
    </source>
</evidence>
<keyword evidence="1" id="KW-0812">Transmembrane</keyword>
<evidence type="ECO:0000256" key="1">
    <source>
        <dbReference type="SAM" id="Phobius"/>
    </source>
</evidence>
<protein>
    <submittedName>
        <fullName evidence="2">Uncharacterized protein</fullName>
    </submittedName>
</protein>
<dbReference type="EMBL" id="UOFK01000107">
    <property type="protein sequence ID" value="VAW77030.1"/>
    <property type="molecule type" value="Genomic_DNA"/>
</dbReference>
<organism evidence="2">
    <name type="scientific">hydrothermal vent metagenome</name>
    <dbReference type="NCBI Taxonomy" id="652676"/>
    <lineage>
        <taxon>unclassified sequences</taxon>
        <taxon>metagenomes</taxon>
        <taxon>ecological metagenomes</taxon>
    </lineage>
</organism>
<name>A0A3B0YJY2_9ZZZZ</name>
<sequence length="43" mass="4769">MSLVNQQYRTHCEVFVLGGFALSGGVLALVFGLFERWVLLLAL</sequence>
<dbReference type="AlphaFoldDB" id="A0A3B0YJY2"/>
<keyword evidence="1" id="KW-1133">Transmembrane helix</keyword>
<reference evidence="2" key="1">
    <citation type="submission" date="2018-06" db="EMBL/GenBank/DDBJ databases">
        <authorList>
            <person name="Zhirakovskaya E."/>
        </authorList>
    </citation>
    <scope>NUCLEOTIDE SEQUENCE</scope>
</reference>
<feature type="transmembrane region" description="Helical" evidence="1">
    <location>
        <begin position="12"/>
        <end position="34"/>
    </location>
</feature>
<accession>A0A3B0YJY2</accession>
<gene>
    <name evidence="2" type="ORF">MNBD_GAMMA13-1417</name>
</gene>